<dbReference type="PROSITE" id="PS50088">
    <property type="entry name" value="ANK_REPEAT"/>
    <property type="match status" value="1"/>
</dbReference>
<evidence type="ECO:0000313" key="5">
    <source>
        <dbReference type="EMBL" id="CAF1316656.1"/>
    </source>
</evidence>
<dbReference type="GO" id="GO:0085020">
    <property type="term" value="P:protein K6-linked ubiquitination"/>
    <property type="evidence" value="ECO:0007669"/>
    <property type="project" value="TreeGrafter"/>
</dbReference>
<protein>
    <recommendedName>
        <fullName evidence="7">NAD(+)--protein-arginine ADP-ribosyltransferase</fullName>
    </recommendedName>
</protein>
<dbReference type="GO" id="GO:0070531">
    <property type="term" value="C:BRCA1-A complex"/>
    <property type="evidence" value="ECO:0007669"/>
    <property type="project" value="TreeGrafter"/>
</dbReference>
<gene>
    <name evidence="5" type="ORF">JXQ802_LOCUS30320</name>
    <name evidence="4" type="ORF">PYM288_LOCUS19998</name>
</gene>
<accession>A0A815EL21</accession>
<organism evidence="5 6">
    <name type="scientific">Rotaria sordida</name>
    <dbReference type="NCBI Taxonomy" id="392033"/>
    <lineage>
        <taxon>Eukaryota</taxon>
        <taxon>Metazoa</taxon>
        <taxon>Spiralia</taxon>
        <taxon>Gnathifera</taxon>
        <taxon>Rotifera</taxon>
        <taxon>Eurotatoria</taxon>
        <taxon>Bdelloidea</taxon>
        <taxon>Philodinida</taxon>
        <taxon>Philodinidae</taxon>
        <taxon>Rotaria</taxon>
    </lineage>
</organism>
<keyword evidence="6" id="KW-1185">Reference proteome</keyword>
<feature type="repeat" description="ANK" evidence="3">
    <location>
        <begin position="108"/>
        <end position="140"/>
    </location>
</feature>
<sequence length="439" mass="51034">MGNLLNWFKTLELFVNNRRAKQYAVRRSDPDHPEHVSPDKLTNINKIVRQSEYSSIQIETTVPPPTTTVASSNQCSDFYLACRNNNIEEVQNLLSTIDIHDIDRIEPNGSTALHAACFHGHQEIVELLLNQGANRAIQNKYGYLPFDEANSDKIKQLFYRIPNCNRFISNIGTIEWEIIDDDDDDVIDDAARTRHSLKSIFDNASGLTPMETMFEKIETKYIGKGLVNFQRIEDIKRFFRKATEEQDPIWIVTAYTAETEFYKILNRDIAGGSTQHQNERQFIIALLLFHPKLDHLSYTGPSYRVMQMNEDNIKKYKENCLLMTKSFVSSSIDEQIALWFLGRQELARKENGQANRFNLDGKIIKKWIMCKYQIKGRRNALHIENSSQYASEGEILIMPYTVFRVINIAEVKVPNMDDEHWITEIQLEEYEQYIPTVFL</sequence>
<dbReference type="Proteomes" id="UP000663854">
    <property type="component" value="Unassembled WGS sequence"/>
</dbReference>
<evidence type="ECO:0008006" key="7">
    <source>
        <dbReference type="Google" id="ProtNLM"/>
    </source>
</evidence>
<dbReference type="GO" id="GO:0031436">
    <property type="term" value="C:BRCA1-BARD1 complex"/>
    <property type="evidence" value="ECO:0007669"/>
    <property type="project" value="TreeGrafter"/>
</dbReference>
<dbReference type="AlphaFoldDB" id="A0A815EL21"/>
<reference evidence="5" key="1">
    <citation type="submission" date="2021-02" db="EMBL/GenBank/DDBJ databases">
        <authorList>
            <person name="Nowell W R."/>
        </authorList>
    </citation>
    <scope>NUCLEOTIDE SEQUENCE</scope>
</reference>
<comment type="caution">
    <text evidence="5">The sequence shown here is derived from an EMBL/GenBank/DDBJ whole genome shotgun (WGS) entry which is preliminary data.</text>
</comment>
<evidence type="ECO:0000256" key="3">
    <source>
        <dbReference type="PROSITE-ProRule" id="PRU00023"/>
    </source>
</evidence>
<dbReference type="GO" id="GO:0004842">
    <property type="term" value="F:ubiquitin-protein transferase activity"/>
    <property type="evidence" value="ECO:0007669"/>
    <property type="project" value="TreeGrafter"/>
</dbReference>
<evidence type="ECO:0000313" key="4">
    <source>
        <dbReference type="EMBL" id="CAF1107316.1"/>
    </source>
</evidence>
<evidence type="ECO:0000256" key="2">
    <source>
        <dbReference type="ARBA" id="ARBA00023043"/>
    </source>
</evidence>
<dbReference type="SUPFAM" id="SSF48403">
    <property type="entry name" value="Ankyrin repeat"/>
    <property type="match status" value="1"/>
</dbReference>
<dbReference type="PROSITE" id="PS50297">
    <property type="entry name" value="ANK_REP_REGION"/>
    <property type="match status" value="1"/>
</dbReference>
<dbReference type="SMART" id="SM00248">
    <property type="entry name" value="ANK"/>
    <property type="match status" value="2"/>
</dbReference>
<evidence type="ECO:0000256" key="1">
    <source>
        <dbReference type="ARBA" id="ARBA00022737"/>
    </source>
</evidence>
<keyword evidence="2 3" id="KW-0040">ANK repeat</keyword>
<dbReference type="Gene3D" id="3.90.176.10">
    <property type="entry name" value="Toxin ADP-ribosyltransferase, Chain A, domain 1"/>
    <property type="match status" value="1"/>
</dbReference>
<dbReference type="PANTHER" id="PTHR24171:SF8">
    <property type="entry name" value="BRCA1-ASSOCIATED RING DOMAIN PROTEIN 1"/>
    <property type="match status" value="1"/>
</dbReference>
<keyword evidence="1" id="KW-0677">Repeat</keyword>
<name>A0A815EL21_9BILA</name>
<dbReference type="EMBL" id="CAJNOH010000702">
    <property type="protein sequence ID" value="CAF1107316.1"/>
    <property type="molecule type" value="Genomic_DNA"/>
</dbReference>
<dbReference type="Gene3D" id="1.25.40.20">
    <property type="entry name" value="Ankyrin repeat-containing domain"/>
    <property type="match status" value="1"/>
</dbReference>
<dbReference type="InterPro" id="IPR002110">
    <property type="entry name" value="Ankyrin_rpt"/>
</dbReference>
<dbReference type="SUPFAM" id="SSF56399">
    <property type="entry name" value="ADP-ribosylation"/>
    <property type="match status" value="1"/>
</dbReference>
<dbReference type="PANTHER" id="PTHR24171">
    <property type="entry name" value="ANKYRIN REPEAT DOMAIN-CONTAINING PROTEIN 39-RELATED"/>
    <property type="match status" value="1"/>
</dbReference>
<dbReference type="InterPro" id="IPR036770">
    <property type="entry name" value="Ankyrin_rpt-contain_sf"/>
</dbReference>
<proteinExistence type="predicted"/>
<dbReference type="EMBL" id="CAJNOL010001226">
    <property type="protein sequence ID" value="CAF1316656.1"/>
    <property type="molecule type" value="Genomic_DNA"/>
</dbReference>
<dbReference type="Pfam" id="PF12796">
    <property type="entry name" value="Ank_2"/>
    <property type="match status" value="1"/>
</dbReference>
<dbReference type="Proteomes" id="UP000663870">
    <property type="component" value="Unassembled WGS sequence"/>
</dbReference>
<evidence type="ECO:0000313" key="6">
    <source>
        <dbReference type="Proteomes" id="UP000663870"/>
    </source>
</evidence>